<feature type="chain" id="PRO_5040744854" evidence="1">
    <location>
        <begin position="21"/>
        <end position="220"/>
    </location>
</feature>
<accession>A0A9W4TAS1</accession>
<keyword evidence="3" id="KW-1185">Reference proteome</keyword>
<evidence type="ECO:0000313" key="3">
    <source>
        <dbReference type="Proteomes" id="UP001153678"/>
    </source>
</evidence>
<gene>
    <name evidence="2" type="ORF">FWILDA_LOCUS18392</name>
</gene>
<keyword evidence="1" id="KW-0732">Signal</keyword>
<feature type="non-terminal residue" evidence="2">
    <location>
        <position position="220"/>
    </location>
</feature>
<name>A0A9W4TAS1_9GLOM</name>
<sequence>ALTITICVAILIIMLQSCPLENPQGLRKLINAGINLPSYDSQRDFDYHYIHEVFSHLPNDYTNSHLEGWFKTNIWSVIVDCCLLDVGRKSSEVRKFLGRKYDGILRELGTLNEFAISEEGRLWDGVDRTKYLSDRLRKLPKMMRDTLGKKVKKLKLSSVISHQLEIVGFLQSGQYLQQLVMDIPCGSICRLRRYPSTKILEKLDEIDEPITMVNDMLVAK</sequence>
<evidence type="ECO:0000256" key="1">
    <source>
        <dbReference type="SAM" id="SignalP"/>
    </source>
</evidence>
<dbReference type="OrthoDB" id="2440340at2759"/>
<organism evidence="2 3">
    <name type="scientific">Funneliformis geosporum</name>
    <dbReference type="NCBI Taxonomy" id="1117311"/>
    <lineage>
        <taxon>Eukaryota</taxon>
        <taxon>Fungi</taxon>
        <taxon>Fungi incertae sedis</taxon>
        <taxon>Mucoromycota</taxon>
        <taxon>Glomeromycotina</taxon>
        <taxon>Glomeromycetes</taxon>
        <taxon>Glomerales</taxon>
        <taxon>Glomeraceae</taxon>
        <taxon>Funneliformis</taxon>
    </lineage>
</organism>
<feature type="signal peptide" evidence="1">
    <location>
        <begin position="1"/>
        <end position="20"/>
    </location>
</feature>
<dbReference type="Proteomes" id="UP001153678">
    <property type="component" value="Unassembled WGS sequence"/>
</dbReference>
<proteinExistence type="predicted"/>
<reference evidence="2" key="1">
    <citation type="submission" date="2022-08" db="EMBL/GenBank/DDBJ databases">
        <authorList>
            <person name="Kallberg Y."/>
            <person name="Tangrot J."/>
            <person name="Rosling A."/>
        </authorList>
    </citation>
    <scope>NUCLEOTIDE SEQUENCE</scope>
    <source>
        <strain evidence="2">Wild A</strain>
    </source>
</reference>
<comment type="caution">
    <text evidence="2">The sequence shown here is derived from an EMBL/GenBank/DDBJ whole genome shotgun (WGS) entry which is preliminary data.</text>
</comment>
<dbReference type="AlphaFoldDB" id="A0A9W4TAS1"/>
<evidence type="ECO:0000313" key="2">
    <source>
        <dbReference type="EMBL" id="CAI2198074.1"/>
    </source>
</evidence>
<dbReference type="EMBL" id="CAMKVN010017762">
    <property type="protein sequence ID" value="CAI2198074.1"/>
    <property type="molecule type" value="Genomic_DNA"/>
</dbReference>
<feature type="non-terminal residue" evidence="2">
    <location>
        <position position="1"/>
    </location>
</feature>
<protein>
    <submittedName>
        <fullName evidence="2">7142_t:CDS:1</fullName>
    </submittedName>
</protein>